<accession>A0A0F9EDX8</accession>
<gene>
    <name evidence="1" type="ORF">LCGC14_2087490</name>
</gene>
<sequence length="334" mass="36649">MLREWKALGVNTGETDTVASGSTANLYDDRSKLRVEWAGNTPKILNIYKNAATTAEGVVLRGGRLNRVIIPKGHNFFNDRAIFLQLGQTLVIGGLVTPKFSDLVAYARIASSSNLIDLQLDPASTYNVASMLKIFMDEPLVTANSHGLGELWWTDTVQPVTGIASVWEDASDGIFDRLETRSGERYVQKRGDSKRLFTHMHQNLSGADLLLYDLMYLDVGHGLHPFWYEGPDTGDAEVVLINEWDPIPTITTTFSSTAVAVAASSPDNLGRGIMIHAAGSQNLIEWKMAVTELATIVSDWHNHIIRMQIRADWSTVAVGDIKFFVESGVGGNTA</sequence>
<dbReference type="AlphaFoldDB" id="A0A0F9EDX8"/>
<evidence type="ECO:0000313" key="1">
    <source>
        <dbReference type="EMBL" id="KKL72179.1"/>
    </source>
</evidence>
<organism evidence="1">
    <name type="scientific">marine sediment metagenome</name>
    <dbReference type="NCBI Taxonomy" id="412755"/>
    <lineage>
        <taxon>unclassified sequences</taxon>
        <taxon>metagenomes</taxon>
        <taxon>ecological metagenomes</taxon>
    </lineage>
</organism>
<dbReference type="EMBL" id="LAZR01025352">
    <property type="protein sequence ID" value="KKL72179.1"/>
    <property type="molecule type" value="Genomic_DNA"/>
</dbReference>
<feature type="non-terminal residue" evidence="1">
    <location>
        <position position="334"/>
    </location>
</feature>
<proteinExistence type="predicted"/>
<protein>
    <submittedName>
        <fullName evidence="1">Uncharacterized protein</fullName>
    </submittedName>
</protein>
<reference evidence="1" key="1">
    <citation type="journal article" date="2015" name="Nature">
        <title>Complex archaea that bridge the gap between prokaryotes and eukaryotes.</title>
        <authorList>
            <person name="Spang A."/>
            <person name="Saw J.H."/>
            <person name="Jorgensen S.L."/>
            <person name="Zaremba-Niedzwiedzka K."/>
            <person name="Martijn J."/>
            <person name="Lind A.E."/>
            <person name="van Eijk R."/>
            <person name="Schleper C."/>
            <person name="Guy L."/>
            <person name="Ettema T.J."/>
        </authorList>
    </citation>
    <scope>NUCLEOTIDE SEQUENCE</scope>
</reference>
<comment type="caution">
    <text evidence="1">The sequence shown here is derived from an EMBL/GenBank/DDBJ whole genome shotgun (WGS) entry which is preliminary data.</text>
</comment>
<name>A0A0F9EDX8_9ZZZZ</name>